<keyword evidence="3" id="KW-1185">Reference proteome</keyword>
<feature type="transmembrane region" description="Helical" evidence="1">
    <location>
        <begin position="12"/>
        <end position="34"/>
    </location>
</feature>
<organism evidence="2 3">
    <name type="scientific">Bacillus phage G</name>
    <dbReference type="NCBI Taxonomy" id="2884420"/>
    <lineage>
        <taxon>Viruses</taxon>
        <taxon>Duplodnaviria</taxon>
        <taxon>Heunggongvirae</taxon>
        <taxon>Uroviricota</taxon>
        <taxon>Caudoviricetes</taxon>
        <taxon>Donellivirus</taxon>
        <taxon>Donellivirus gee</taxon>
    </lineage>
</organism>
<sequence>MHKIDWLSVKLLCLGGIVTIALTELAIIIAHTIIWSGMDV</sequence>
<evidence type="ECO:0000313" key="3">
    <source>
        <dbReference type="Proteomes" id="UP000009273"/>
    </source>
</evidence>
<dbReference type="EMBL" id="JN638751">
    <property type="protein sequence ID" value="AEO93358.1"/>
    <property type="molecule type" value="Genomic_DNA"/>
</dbReference>
<proteinExistence type="predicted"/>
<evidence type="ECO:0000313" key="2">
    <source>
        <dbReference type="EMBL" id="AEO93358.1"/>
    </source>
</evidence>
<dbReference type="RefSeq" id="YP_009015399.1">
    <property type="nucleotide sequence ID" value="NC_023719.1"/>
</dbReference>
<evidence type="ECO:0000256" key="1">
    <source>
        <dbReference type="SAM" id="Phobius"/>
    </source>
</evidence>
<reference evidence="2 3" key="1">
    <citation type="submission" date="2011-09" db="EMBL/GenBank/DDBJ databases">
        <authorList>
            <person name="Pope W.H."/>
            <person name="Pedulla M.L."/>
            <person name="Ford M.E."/>
            <person name="Peebles C.L."/>
            <person name="Hatfull G.H."/>
            <person name="Hendrix R.W."/>
        </authorList>
    </citation>
    <scope>NUCLEOTIDE SEQUENCE [LARGE SCALE GENOMIC DNA]</scope>
    <source>
        <strain evidence="2">G</strain>
    </source>
</reference>
<name>G3MBF8_9CAUD</name>
<dbReference type="KEGG" id="vg:18563308"/>
<dbReference type="GeneID" id="18563308"/>
<keyword evidence="1" id="KW-0472">Membrane</keyword>
<keyword evidence="1" id="KW-0812">Transmembrane</keyword>
<accession>G3MBF8</accession>
<protein>
    <submittedName>
        <fullName evidence="2">Gp90</fullName>
    </submittedName>
</protein>
<dbReference type="Proteomes" id="UP000009273">
    <property type="component" value="Segment"/>
</dbReference>
<keyword evidence="1" id="KW-1133">Transmembrane helix</keyword>
<gene>
    <name evidence="2" type="primary">90</name>
    <name evidence="2" type="ORF">G_90</name>
</gene>